<dbReference type="AlphaFoldDB" id="A0A0K6IJH4"/>
<dbReference type="STRING" id="1137284.GCA_001418205_01102"/>
<dbReference type="OrthoDB" id="6107036at2"/>
<evidence type="ECO:0000313" key="2">
    <source>
        <dbReference type="Proteomes" id="UP000182769"/>
    </source>
</evidence>
<proteinExistence type="predicted"/>
<evidence type="ECO:0000313" key="1">
    <source>
        <dbReference type="EMBL" id="CUB03255.1"/>
    </source>
</evidence>
<organism evidence="1 2">
    <name type="scientific">Marinomonas fungiae</name>
    <dbReference type="NCBI Taxonomy" id="1137284"/>
    <lineage>
        <taxon>Bacteria</taxon>
        <taxon>Pseudomonadati</taxon>
        <taxon>Pseudomonadota</taxon>
        <taxon>Gammaproteobacteria</taxon>
        <taxon>Oceanospirillales</taxon>
        <taxon>Oceanospirillaceae</taxon>
        <taxon>Marinomonas</taxon>
    </lineage>
</organism>
<gene>
    <name evidence="1" type="ORF">Ga0061065_103104</name>
</gene>
<sequence length="90" mass="10342">MELHSSDQGWRLTGHYDADSLLKIKKKLAGERVPVINSLDLSELKTINAPVIALMIEIRRYSDVLTLKGCREEFREMLKLYGVECVFQFA</sequence>
<accession>A0A0K6IJH4</accession>
<dbReference type="RefSeq" id="WP_055462223.1">
    <property type="nucleotide sequence ID" value="NZ_CYHG01000003.1"/>
</dbReference>
<protein>
    <recommendedName>
        <fullName evidence="3">STAS domain-containing protein</fullName>
    </recommendedName>
</protein>
<keyword evidence="2" id="KW-1185">Reference proteome</keyword>
<reference evidence="2" key="1">
    <citation type="submission" date="2015-08" db="EMBL/GenBank/DDBJ databases">
        <authorList>
            <person name="Varghese N."/>
        </authorList>
    </citation>
    <scope>NUCLEOTIDE SEQUENCE [LARGE SCALE GENOMIC DNA]</scope>
    <source>
        <strain evidence="2">JCM 18476</strain>
    </source>
</reference>
<evidence type="ECO:0008006" key="3">
    <source>
        <dbReference type="Google" id="ProtNLM"/>
    </source>
</evidence>
<name>A0A0K6IJH4_9GAMM</name>
<dbReference type="Proteomes" id="UP000182769">
    <property type="component" value="Unassembled WGS sequence"/>
</dbReference>
<dbReference type="EMBL" id="CYHG01000003">
    <property type="protein sequence ID" value="CUB03255.1"/>
    <property type="molecule type" value="Genomic_DNA"/>
</dbReference>